<evidence type="ECO:0000259" key="6">
    <source>
        <dbReference type="PROSITE" id="PS50043"/>
    </source>
</evidence>
<dbReference type="CDD" id="cd06170">
    <property type="entry name" value="LuxR_C_like"/>
    <property type="match status" value="1"/>
</dbReference>
<feature type="modified residue" description="4-aspartylphosphate" evidence="5">
    <location>
        <position position="81"/>
    </location>
</feature>
<evidence type="ECO:0000256" key="4">
    <source>
        <dbReference type="ARBA" id="ARBA00023163"/>
    </source>
</evidence>
<dbReference type="Pfam" id="PF00072">
    <property type="entry name" value="Response_reg"/>
    <property type="match status" value="1"/>
</dbReference>
<dbReference type="InterPro" id="IPR039420">
    <property type="entry name" value="WalR-like"/>
</dbReference>
<dbReference type="InterPro" id="IPR058245">
    <property type="entry name" value="NreC/VraR/RcsB-like_REC"/>
</dbReference>
<evidence type="ECO:0000259" key="7">
    <source>
        <dbReference type="PROSITE" id="PS50110"/>
    </source>
</evidence>
<keyword evidence="1 5" id="KW-0597">Phosphoprotein</keyword>
<evidence type="ECO:0000313" key="9">
    <source>
        <dbReference type="Proteomes" id="UP001055940"/>
    </source>
</evidence>
<name>A0ABY5D7H8_9ACTN</name>
<dbReference type="Proteomes" id="UP001055940">
    <property type="component" value="Chromosome"/>
</dbReference>
<gene>
    <name evidence="8" type="ORF">NE857_26925</name>
</gene>
<dbReference type="PRINTS" id="PR00038">
    <property type="entry name" value="HTHLUXR"/>
</dbReference>
<dbReference type="Pfam" id="PF00196">
    <property type="entry name" value="GerE"/>
    <property type="match status" value="1"/>
</dbReference>
<keyword evidence="2" id="KW-0805">Transcription regulation</keyword>
<dbReference type="CDD" id="cd17535">
    <property type="entry name" value="REC_NarL-like"/>
    <property type="match status" value="1"/>
</dbReference>
<dbReference type="SUPFAM" id="SSF52172">
    <property type="entry name" value="CheY-like"/>
    <property type="match status" value="1"/>
</dbReference>
<evidence type="ECO:0000256" key="2">
    <source>
        <dbReference type="ARBA" id="ARBA00023015"/>
    </source>
</evidence>
<dbReference type="PROSITE" id="PS00622">
    <property type="entry name" value="HTH_LUXR_1"/>
    <property type="match status" value="1"/>
</dbReference>
<protein>
    <submittedName>
        <fullName evidence="8">Response regulator transcription factor</fullName>
    </submittedName>
</protein>
<dbReference type="PROSITE" id="PS50043">
    <property type="entry name" value="HTH_LUXR_2"/>
    <property type="match status" value="1"/>
</dbReference>
<dbReference type="InterPro" id="IPR011006">
    <property type="entry name" value="CheY-like_superfamily"/>
</dbReference>
<dbReference type="SMART" id="SM00448">
    <property type="entry name" value="REC"/>
    <property type="match status" value="1"/>
</dbReference>
<dbReference type="PANTHER" id="PTHR43214:SF24">
    <property type="entry name" value="TRANSCRIPTIONAL REGULATORY PROTEIN NARL-RELATED"/>
    <property type="match status" value="1"/>
</dbReference>
<dbReference type="SMART" id="SM00421">
    <property type="entry name" value="HTH_LUXR"/>
    <property type="match status" value="1"/>
</dbReference>
<proteinExistence type="predicted"/>
<feature type="domain" description="HTH luxR-type" evidence="6">
    <location>
        <begin position="165"/>
        <end position="230"/>
    </location>
</feature>
<dbReference type="SUPFAM" id="SSF46894">
    <property type="entry name" value="C-terminal effector domain of the bipartite response regulators"/>
    <property type="match status" value="1"/>
</dbReference>
<dbReference type="Gene3D" id="3.40.50.2300">
    <property type="match status" value="1"/>
</dbReference>
<evidence type="ECO:0000256" key="3">
    <source>
        <dbReference type="ARBA" id="ARBA00023125"/>
    </source>
</evidence>
<dbReference type="RefSeq" id="WP_254418187.1">
    <property type="nucleotide sequence ID" value="NZ_BAAAJB010000012.1"/>
</dbReference>
<dbReference type="PROSITE" id="PS50110">
    <property type="entry name" value="RESPONSE_REGULATORY"/>
    <property type="match status" value="1"/>
</dbReference>
<keyword evidence="4" id="KW-0804">Transcription</keyword>
<dbReference type="EMBL" id="CP099837">
    <property type="protein sequence ID" value="USY18875.1"/>
    <property type="molecule type" value="Genomic_DNA"/>
</dbReference>
<accession>A0ABY5D7H8</accession>
<evidence type="ECO:0000256" key="1">
    <source>
        <dbReference type="ARBA" id="ARBA00022553"/>
    </source>
</evidence>
<evidence type="ECO:0000313" key="8">
    <source>
        <dbReference type="EMBL" id="USY18875.1"/>
    </source>
</evidence>
<dbReference type="InterPro" id="IPR001789">
    <property type="entry name" value="Sig_transdc_resp-reg_receiver"/>
</dbReference>
<evidence type="ECO:0000256" key="5">
    <source>
        <dbReference type="PROSITE-ProRule" id="PRU00169"/>
    </source>
</evidence>
<feature type="domain" description="Response regulatory" evidence="7">
    <location>
        <begin position="16"/>
        <end position="147"/>
    </location>
</feature>
<dbReference type="InterPro" id="IPR016032">
    <property type="entry name" value="Sig_transdc_resp-reg_C-effctor"/>
</dbReference>
<dbReference type="PANTHER" id="PTHR43214">
    <property type="entry name" value="TWO-COMPONENT RESPONSE REGULATOR"/>
    <property type="match status" value="1"/>
</dbReference>
<keyword evidence="3" id="KW-0238">DNA-binding</keyword>
<dbReference type="InterPro" id="IPR000792">
    <property type="entry name" value="Tscrpt_reg_LuxR_C"/>
</dbReference>
<sequence>MTEPTDRPFPREPRLRILLVDDHPVVRHGLKAMFAERPDMDVVAEAADGRAALDVLTGTAGTVGTVSNGTRETEVDIVLMDLRMGTGMDGVTAIRHITELDSPPPVLVLTTYDTDADILAAVEAGATGYMLKDAPPEQLCEAVHAAARGQTVLAPGVANRLMDRLRSPRPALSGRELEILGLLAKGLSNRAISRELFISEATVKTHLVHVFDKLGVDNRTAAITTALQRGIIRVD</sequence>
<keyword evidence="9" id="KW-1185">Reference proteome</keyword>
<organism evidence="8 9">
    <name type="scientific">Nocardiopsis exhalans</name>
    <dbReference type="NCBI Taxonomy" id="163604"/>
    <lineage>
        <taxon>Bacteria</taxon>
        <taxon>Bacillati</taxon>
        <taxon>Actinomycetota</taxon>
        <taxon>Actinomycetes</taxon>
        <taxon>Streptosporangiales</taxon>
        <taxon>Nocardiopsidaceae</taxon>
        <taxon>Nocardiopsis</taxon>
    </lineage>
</organism>
<reference evidence="8" key="1">
    <citation type="submission" date="2022-06" db="EMBL/GenBank/DDBJ databases">
        <authorList>
            <person name="Ping M."/>
        </authorList>
    </citation>
    <scope>NUCLEOTIDE SEQUENCE</scope>
    <source>
        <strain evidence="8">JCM11759T</strain>
    </source>
</reference>